<dbReference type="Proteomes" id="UP000620139">
    <property type="component" value="Unassembled WGS sequence"/>
</dbReference>
<dbReference type="AlphaFoldDB" id="A0A931J149"/>
<name>A0A931J149_9BURK</name>
<organism evidence="2 3">
    <name type="scientific">Inhella gelatinilytica</name>
    <dbReference type="NCBI Taxonomy" id="2795030"/>
    <lineage>
        <taxon>Bacteria</taxon>
        <taxon>Pseudomonadati</taxon>
        <taxon>Pseudomonadota</taxon>
        <taxon>Betaproteobacteria</taxon>
        <taxon>Burkholderiales</taxon>
        <taxon>Sphaerotilaceae</taxon>
        <taxon>Inhella</taxon>
    </lineage>
</organism>
<evidence type="ECO:0000313" key="3">
    <source>
        <dbReference type="Proteomes" id="UP000620139"/>
    </source>
</evidence>
<feature type="transmembrane region" description="Helical" evidence="1">
    <location>
        <begin position="7"/>
        <end position="31"/>
    </location>
</feature>
<protein>
    <submittedName>
        <fullName evidence="2">Uncharacterized protein</fullName>
    </submittedName>
</protein>
<feature type="transmembrane region" description="Helical" evidence="1">
    <location>
        <begin position="97"/>
        <end position="130"/>
    </location>
</feature>
<keyword evidence="1" id="KW-0812">Transmembrane</keyword>
<evidence type="ECO:0000313" key="2">
    <source>
        <dbReference type="EMBL" id="MBH9553598.1"/>
    </source>
</evidence>
<reference evidence="2" key="1">
    <citation type="submission" date="2020-12" db="EMBL/GenBank/DDBJ databases">
        <title>The genome sequence of Inhella sp. 4Y17.</title>
        <authorList>
            <person name="Liu Y."/>
        </authorList>
    </citation>
    <scope>NUCLEOTIDE SEQUENCE</scope>
    <source>
        <strain evidence="2">4Y10</strain>
    </source>
</reference>
<evidence type="ECO:0000256" key="1">
    <source>
        <dbReference type="SAM" id="Phobius"/>
    </source>
</evidence>
<dbReference type="EMBL" id="JAEDAL010000006">
    <property type="protein sequence ID" value="MBH9553598.1"/>
    <property type="molecule type" value="Genomic_DNA"/>
</dbReference>
<gene>
    <name evidence="2" type="ORF">I7X43_12175</name>
</gene>
<feature type="transmembrane region" description="Helical" evidence="1">
    <location>
        <begin position="67"/>
        <end position="90"/>
    </location>
</feature>
<keyword evidence="1" id="KW-0472">Membrane</keyword>
<keyword evidence="3" id="KW-1185">Reference proteome</keyword>
<accession>A0A931J149</accession>
<proteinExistence type="predicted"/>
<keyword evidence="1" id="KW-1133">Transmembrane helix</keyword>
<sequence>MSKFLKWVGWSSLILLVLSLALGSLILGIGLEHASDAGTWQVVVDGEDLWSGEVSEWMGTHTEHGPLGWIAAALACGFTVLVVVPLALMLGVGLPILVMLAVFGGLGLLFAGMSLAVLAPFLLPLLLVWWVLKRNRRTPVART</sequence>
<dbReference type="RefSeq" id="WP_198101216.1">
    <property type="nucleotide sequence ID" value="NZ_JAEDAL010000006.1"/>
</dbReference>
<comment type="caution">
    <text evidence="2">The sequence shown here is derived from an EMBL/GenBank/DDBJ whole genome shotgun (WGS) entry which is preliminary data.</text>
</comment>